<dbReference type="WBParaSite" id="PSU_v2.g8826.t1">
    <property type="protein sequence ID" value="PSU_v2.g8826.t1"/>
    <property type="gene ID" value="PSU_v2.g8826"/>
</dbReference>
<dbReference type="InterPro" id="IPR000648">
    <property type="entry name" value="Oxysterol-bd"/>
</dbReference>
<dbReference type="PANTHER" id="PTHR10972:SF209">
    <property type="entry name" value="OXYSTEROL-BINDING PROTEIN"/>
    <property type="match status" value="1"/>
</dbReference>
<dbReference type="AlphaFoldDB" id="A0A914Z921"/>
<dbReference type="SUPFAM" id="SSF144000">
    <property type="entry name" value="Oxysterol-binding protein-like"/>
    <property type="match status" value="1"/>
</dbReference>
<dbReference type="GO" id="GO:0005886">
    <property type="term" value="C:plasma membrane"/>
    <property type="evidence" value="ECO:0007669"/>
    <property type="project" value="TreeGrafter"/>
</dbReference>
<protein>
    <submittedName>
        <fullName evidence="2">Uncharacterized protein</fullName>
    </submittedName>
</protein>
<dbReference type="Pfam" id="PF01237">
    <property type="entry name" value="Oxysterol_BP"/>
    <property type="match status" value="1"/>
</dbReference>
<sequence>MNSTNSNSTEGTITETICIETIKPLIPTFVSRSQLPSRSNNKGGSIWSVLKKSIGKDLTRVTVPLTFNEPLSFLQRLAEYMEYVSLIKQALKTKDPVKRMELIAAFCTFNFSFKFFSVIKTF</sequence>
<dbReference type="Proteomes" id="UP000887577">
    <property type="component" value="Unplaced"/>
</dbReference>
<organism evidence="1 2">
    <name type="scientific">Panagrolaimus superbus</name>
    <dbReference type="NCBI Taxonomy" id="310955"/>
    <lineage>
        <taxon>Eukaryota</taxon>
        <taxon>Metazoa</taxon>
        <taxon>Ecdysozoa</taxon>
        <taxon>Nematoda</taxon>
        <taxon>Chromadorea</taxon>
        <taxon>Rhabditida</taxon>
        <taxon>Tylenchina</taxon>
        <taxon>Panagrolaimomorpha</taxon>
        <taxon>Panagrolaimoidea</taxon>
        <taxon>Panagrolaimidae</taxon>
        <taxon>Panagrolaimus</taxon>
    </lineage>
</organism>
<reference evidence="2" key="1">
    <citation type="submission" date="2022-11" db="UniProtKB">
        <authorList>
            <consortium name="WormBaseParasite"/>
        </authorList>
    </citation>
    <scope>IDENTIFICATION</scope>
</reference>
<proteinExistence type="predicted"/>
<name>A0A914Z921_9BILA</name>
<dbReference type="PANTHER" id="PTHR10972">
    <property type="entry name" value="OXYSTEROL-BINDING PROTEIN-RELATED"/>
    <property type="match status" value="1"/>
</dbReference>
<dbReference type="InterPro" id="IPR037239">
    <property type="entry name" value="OSBP_sf"/>
</dbReference>
<evidence type="ECO:0000313" key="2">
    <source>
        <dbReference type="WBParaSite" id="PSU_v2.g8826.t1"/>
    </source>
</evidence>
<dbReference type="GO" id="GO:0032934">
    <property type="term" value="F:sterol binding"/>
    <property type="evidence" value="ECO:0007669"/>
    <property type="project" value="TreeGrafter"/>
</dbReference>
<dbReference type="GO" id="GO:0005829">
    <property type="term" value="C:cytosol"/>
    <property type="evidence" value="ECO:0007669"/>
    <property type="project" value="TreeGrafter"/>
</dbReference>
<evidence type="ECO:0000313" key="1">
    <source>
        <dbReference type="Proteomes" id="UP000887577"/>
    </source>
</evidence>
<dbReference type="GO" id="GO:0097038">
    <property type="term" value="C:perinuclear endoplasmic reticulum"/>
    <property type="evidence" value="ECO:0007669"/>
    <property type="project" value="TreeGrafter"/>
</dbReference>
<keyword evidence="1" id="KW-1185">Reference proteome</keyword>
<accession>A0A914Z921</accession>